<evidence type="ECO:0000313" key="2">
    <source>
        <dbReference type="EMBL" id="GJT26162.1"/>
    </source>
</evidence>
<reference evidence="2" key="2">
    <citation type="submission" date="2022-01" db="EMBL/GenBank/DDBJ databases">
        <authorList>
            <person name="Yamashiro T."/>
            <person name="Shiraishi A."/>
            <person name="Satake H."/>
            <person name="Nakayama K."/>
        </authorList>
    </citation>
    <scope>NUCLEOTIDE SEQUENCE</scope>
</reference>
<evidence type="ECO:0000256" key="1">
    <source>
        <dbReference type="SAM" id="Phobius"/>
    </source>
</evidence>
<keyword evidence="1" id="KW-0472">Membrane</keyword>
<keyword evidence="3" id="KW-1185">Reference proteome</keyword>
<organism evidence="2 3">
    <name type="scientific">Tanacetum coccineum</name>
    <dbReference type="NCBI Taxonomy" id="301880"/>
    <lineage>
        <taxon>Eukaryota</taxon>
        <taxon>Viridiplantae</taxon>
        <taxon>Streptophyta</taxon>
        <taxon>Embryophyta</taxon>
        <taxon>Tracheophyta</taxon>
        <taxon>Spermatophyta</taxon>
        <taxon>Magnoliopsida</taxon>
        <taxon>eudicotyledons</taxon>
        <taxon>Gunneridae</taxon>
        <taxon>Pentapetalae</taxon>
        <taxon>asterids</taxon>
        <taxon>campanulids</taxon>
        <taxon>Asterales</taxon>
        <taxon>Asteraceae</taxon>
        <taxon>Asteroideae</taxon>
        <taxon>Anthemideae</taxon>
        <taxon>Anthemidinae</taxon>
        <taxon>Tanacetum</taxon>
    </lineage>
</organism>
<evidence type="ECO:0000313" key="3">
    <source>
        <dbReference type="Proteomes" id="UP001151760"/>
    </source>
</evidence>
<keyword evidence="1" id="KW-0812">Transmembrane</keyword>
<feature type="transmembrane region" description="Helical" evidence="1">
    <location>
        <begin position="35"/>
        <end position="53"/>
    </location>
</feature>
<accession>A0ABQ5CJ68</accession>
<proteinExistence type="predicted"/>
<keyword evidence="1" id="KW-1133">Transmembrane helix</keyword>
<reference evidence="2" key="1">
    <citation type="journal article" date="2022" name="Int. J. Mol. Sci.">
        <title>Draft Genome of Tanacetum Coccineum: Genomic Comparison of Closely Related Tanacetum-Family Plants.</title>
        <authorList>
            <person name="Yamashiro T."/>
            <person name="Shiraishi A."/>
            <person name="Nakayama K."/>
            <person name="Satake H."/>
        </authorList>
    </citation>
    <scope>NUCLEOTIDE SEQUENCE</scope>
</reference>
<name>A0ABQ5CJ68_9ASTR</name>
<dbReference type="EMBL" id="BQNB010014269">
    <property type="protein sequence ID" value="GJT26162.1"/>
    <property type="molecule type" value="Genomic_DNA"/>
</dbReference>
<sequence>MDRITVQPRACAKGEYLSNGGTHLRLMDSLLFEKPIVTVGGCCLLLVSLVWHFELFYGHISPFVCNGIMHP</sequence>
<gene>
    <name evidence="2" type="ORF">Tco_0906437</name>
</gene>
<protein>
    <submittedName>
        <fullName evidence="2">Uncharacterized protein</fullName>
    </submittedName>
</protein>
<comment type="caution">
    <text evidence="2">The sequence shown here is derived from an EMBL/GenBank/DDBJ whole genome shotgun (WGS) entry which is preliminary data.</text>
</comment>
<dbReference type="Proteomes" id="UP001151760">
    <property type="component" value="Unassembled WGS sequence"/>
</dbReference>